<protein>
    <recommendedName>
        <fullName evidence="2">DUF6545 domain-containing protein</fullName>
    </recommendedName>
</protein>
<keyword evidence="1" id="KW-0472">Membrane</keyword>
<proteinExistence type="predicted"/>
<comment type="caution">
    <text evidence="3">The sequence shown here is derived from an EMBL/GenBank/DDBJ whole genome shotgun (WGS) entry which is preliminary data.</text>
</comment>
<evidence type="ECO:0000313" key="3">
    <source>
        <dbReference type="EMBL" id="KQH75350.1"/>
    </source>
</evidence>
<dbReference type="RefSeq" id="WP_055581677.1">
    <property type="nucleotide sequence ID" value="NZ_LKTM01000379.1"/>
</dbReference>
<reference evidence="3 4" key="1">
    <citation type="submission" date="2015-10" db="EMBL/GenBank/DDBJ databases">
        <title>Mycobacterium gordonae draft genome assembly.</title>
        <authorList>
            <person name="Ustinova V."/>
            <person name="Smirnova T."/>
            <person name="Blagodatskikh K."/>
            <person name="Varlamov D."/>
            <person name="Larionova E."/>
            <person name="Chernousova L."/>
        </authorList>
    </citation>
    <scope>NUCLEOTIDE SEQUENCE [LARGE SCALE GENOMIC DNA]</scope>
    <source>
        <strain evidence="3 4">CTRI 14-8773</strain>
    </source>
</reference>
<feature type="transmembrane region" description="Helical" evidence="1">
    <location>
        <begin position="107"/>
        <end position="130"/>
    </location>
</feature>
<evidence type="ECO:0000256" key="1">
    <source>
        <dbReference type="SAM" id="Phobius"/>
    </source>
</evidence>
<dbReference type="Proteomes" id="UP000051677">
    <property type="component" value="Unassembled WGS sequence"/>
</dbReference>
<dbReference type="InterPro" id="IPR046675">
    <property type="entry name" value="DUF6545"/>
</dbReference>
<dbReference type="AlphaFoldDB" id="A0A0Q2QTI3"/>
<keyword evidence="1" id="KW-1133">Transmembrane helix</keyword>
<evidence type="ECO:0000313" key="4">
    <source>
        <dbReference type="Proteomes" id="UP000051677"/>
    </source>
</evidence>
<evidence type="ECO:0000259" key="2">
    <source>
        <dbReference type="Pfam" id="PF20182"/>
    </source>
</evidence>
<dbReference type="EMBL" id="LKTM01000379">
    <property type="protein sequence ID" value="KQH75350.1"/>
    <property type="molecule type" value="Genomic_DNA"/>
</dbReference>
<accession>A0A0Q2QTI3</accession>
<feature type="domain" description="DUF6545" evidence="2">
    <location>
        <begin position="251"/>
        <end position="382"/>
    </location>
</feature>
<feature type="transmembrane region" description="Helical" evidence="1">
    <location>
        <begin position="142"/>
        <end position="161"/>
    </location>
</feature>
<sequence length="405" mass="44910">MSSSTVPGIIAWPLIAFMTLILAGRYRWCNNNLYDRYFNSTLVFMLLAQLLREHLVQNILVRTALMTMPGTWQLGTAVMSYSYTEFIGFTMLWSGISEAETRSKHKYYRLGAVLLVVGLFIFGTRARYAAESLEFTTGWDSVTTLTCVTGTLVVVGARVVWHSLRELRIASRRRERLIAVSTLAMGLAGVGNVVQEAALQISDQLGWTHTADFRQQYHASGLFFMILSVFMTAAVPLAVKLRRSLGLDPVSRSWAKLQPLRRALRTVVPECVFNADDDEPGRRKTVLHLHHTVVEIRDAMLGLRPYFREIPDRELNRFLPKPHAVPARERDAATAALRLARAVATKAAGGTPEPIDSALVVASQASTLHQEAAELVALATWWPAACAATEHVVDSAPNTKANLPI</sequence>
<keyword evidence="1" id="KW-0812">Transmembrane</keyword>
<organism evidence="3 4">
    <name type="scientific">Mycobacterium gordonae</name>
    <dbReference type="NCBI Taxonomy" id="1778"/>
    <lineage>
        <taxon>Bacteria</taxon>
        <taxon>Bacillati</taxon>
        <taxon>Actinomycetota</taxon>
        <taxon>Actinomycetes</taxon>
        <taxon>Mycobacteriales</taxon>
        <taxon>Mycobacteriaceae</taxon>
        <taxon>Mycobacterium</taxon>
    </lineage>
</organism>
<dbReference type="Pfam" id="PF20182">
    <property type="entry name" value="DUF6545"/>
    <property type="match status" value="1"/>
</dbReference>
<feature type="transmembrane region" description="Helical" evidence="1">
    <location>
        <begin position="72"/>
        <end position="95"/>
    </location>
</feature>
<gene>
    <name evidence="3" type="ORF">AO501_24470</name>
</gene>
<name>A0A0Q2QTI3_MYCGO</name>
<feature type="transmembrane region" description="Helical" evidence="1">
    <location>
        <begin position="219"/>
        <end position="239"/>
    </location>
</feature>
<feature type="transmembrane region" description="Helical" evidence="1">
    <location>
        <begin position="177"/>
        <end position="199"/>
    </location>
</feature>
<feature type="transmembrane region" description="Helical" evidence="1">
    <location>
        <begin position="36"/>
        <end position="52"/>
    </location>
</feature>
<dbReference type="OrthoDB" id="4546060at2"/>
<feature type="transmembrane region" description="Helical" evidence="1">
    <location>
        <begin position="6"/>
        <end position="24"/>
    </location>
</feature>